<dbReference type="GO" id="GO:0004315">
    <property type="term" value="F:3-oxoacyl-[acyl-carrier-protein] synthase activity"/>
    <property type="evidence" value="ECO:0007669"/>
    <property type="project" value="InterPro"/>
</dbReference>
<dbReference type="EMBL" id="BA000012">
    <property type="protein sequence ID" value="BAB52417.1"/>
    <property type="molecule type" value="Genomic_DNA"/>
</dbReference>
<dbReference type="AlphaFoldDB" id="Q98AB9"/>
<dbReference type="PANTHER" id="PTHR43091">
    <property type="entry name" value="3-OXOACYL-[ACYL-CARRIER-PROTEIN] SYNTHASE"/>
    <property type="match status" value="1"/>
</dbReference>
<organism evidence="8 9">
    <name type="scientific">Mesorhizobium japonicum (strain LMG 29417 / CECT 9101 / MAFF 303099)</name>
    <name type="common">Mesorhizobium loti (strain MAFF 303099)</name>
    <dbReference type="NCBI Taxonomy" id="266835"/>
    <lineage>
        <taxon>Bacteria</taxon>
        <taxon>Pseudomonadati</taxon>
        <taxon>Pseudomonadota</taxon>
        <taxon>Alphaproteobacteria</taxon>
        <taxon>Hyphomicrobiales</taxon>
        <taxon>Phyllobacteriaceae</taxon>
        <taxon>Mesorhizobium</taxon>
    </lineage>
</organism>
<dbReference type="Gene3D" id="3.40.47.10">
    <property type="match status" value="1"/>
</dbReference>
<sequence length="118" mass="12152">MTSQRRLDNSITVDLTGACAGFIYALMFDDGSTRLHGNPALVIAANILSRRINPAERASAVLFADAAGAAVIGPCDEADRGILGASVDSDGSCYGLIQIPAAEAISRSIATSTRSRPA</sequence>
<comment type="pathway">
    <text evidence="1">Lipid metabolism.</text>
</comment>
<gene>
    <name evidence="8" type="ordered locus">mlr6070</name>
</gene>
<name>Q98AB9_RHILO</name>
<dbReference type="KEGG" id="mlo:mlr6070"/>
<keyword evidence="3" id="KW-0444">Lipid biosynthesis</keyword>
<dbReference type="InterPro" id="IPR013751">
    <property type="entry name" value="ACP_syn_III_N"/>
</dbReference>
<evidence type="ECO:0000256" key="3">
    <source>
        <dbReference type="ARBA" id="ARBA00022516"/>
    </source>
</evidence>
<dbReference type="GO" id="GO:0006633">
    <property type="term" value="P:fatty acid biosynthetic process"/>
    <property type="evidence" value="ECO:0007669"/>
    <property type="project" value="UniProtKB-KW"/>
</dbReference>
<reference evidence="8 9" key="1">
    <citation type="journal article" date="2000" name="DNA Res.">
        <title>Complete genome structure of the nitrogen-fixing symbiotic bacterium Mesorhizobium loti.</title>
        <authorList>
            <person name="Kaneko T."/>
            <person name="Nakamura Y."/>
            <person name="Sato S."/>
            <person name="Asamizu E."/>
            <person name="Kato T."/>
            <person name="Sasamoto S."/>
            <person name="Watanabe A."/>
            <person name="Idesawa K."/>
            <person name="Ishikawa A."/>
            <person name="Kawashima K."/>
            <person name="Kimura T."/>
            <person name="Kishida Y."/>
            <person name="Kiyokawa C."/>
            <person name="Kohara M."/>
            <person name="Matsumoto M."/>
            <person name="Matsuno A."/>
            <person name="Mochizuki Y."/>
            <person name="Nakayama S."/>
            <person name="Nakazaki N."/>
            <person name="Shimpo S."/>
            <person name="Sugimoto M."/>
            <person name="Takeuchi C."/>
            <person name="Yamada M."/>
            <person name="Tabata S."/>
        </authorList>
    </citation>
    <scope>NUCLEOTIDE SEQUENCE [LARGE SCALE GENOMIC DNA]</scope>
    <source>
        <strain evidence="9">LMG 29417 / CECT 9101 / MAFF 303099</strain>
    </source>
</reference>
<evidence type="ECO:0000256" key="6">
    <source>
        <dbReference type="ARBA" id="ARBA00023160"/>
    </source>
</evidence>
<evidence type="ECO:0000256" key="1">
    <source>
        <dbReference type="ARBA" id="ARBA00005189"/>
    </source>
</evidence>
<dbReference type="PANTHER" id="PTHR43091:SF1">
    <property type="entry name" value="BETA-KETOACYL-[ACYL-CARRIER-PROTEIN] SYNTHASE III, CHLOROPLASTIC"/>
    <property type="match status" value="1"/>
</dbReference>
<dbReference type="Proteomes" id="UP000000552">
    <property type="component" value="Chromosome"/>
</dbReference>
<dbReference type="InterPro" id="IPR016039">
    <property type="entry name" value="Thiolase-like"/>
</dbReference>
<dbReference type="eggNOG" id="COG0332">
    <property type="taxonomic scope" value="Bacteria"/>
</dbReference>
<evidence type="ECO:0000256" key="5">
    <source>
        <dbReference type="ARBA" id="ARBA00023098"/>
    </source>
</evidence>
<evidence type="ECO:0000313" key="9">
    <source>
        <dbReference type="Proteomes" id="UP000000552"/>
    </source>
</evidence>
<evidence type="ECO:0000256" key="2">
    <source>
        <dbReference type="ARBA" id="ARBA00008642"/>
    </source>
</evidence>
<keyword evidence="5" id="KW-0443">Lipid metabolism</keyword>
<evidence type="ECO:0000313" key="8">
    <source>
        <dbReference type="EMBL" id="BAB52417.1"/>
    </source>
</evidence>
<dbReference type="Pfam" id="PF08545">
    <property type="entry name" value="ACP_syn_III"/>
    <property type="match status" value="1"/>
</dbReference>
<comment type="similarity">
    <text evidence="2">Belongs to the thiolase-like superfamily. FabH family.</text>
</comment>
<dbReference type="SUPFAM" id="SSF53901">
    <property type="entry name" value="Thiolase-like"/>
    <property type="match status" value="1"/>
</dbReference>
<evidence type="ECO:0000256" key="4">
    <source>
        <dbReference type="ARBA" id="ARBA00022832"/>
    </source>
</evidence>
<dbReference type="HOGENOM" id="CLU_2071213_0_0_5"/>
<proteinExistence type="inferred from homology"/>
<accession>Q98AB9</accession>
<protein>
    <submittedName>
        <fullName evidence="8">Mlr6070 protein</fullName>
    </submittedName>
</protein>
<keyword evidence="4" id="KW-0276">Fatty acid metabolism</keyword>
<feature type="domain" description="Beta-ketoacyl-[acyl-carrier-protein] synthase III N-terminal" evidence="7">
    <location>
        <begin position="14"/>
        <end position="91"/>
    </location>
</feature>
<keyword evidence="6" id="KW-0275">Fatty acid biosynthesis</keyword>
<evidence type="ECO:0000259" key="7">
    <source>
        <dbReference type="Pfam" id="PF08545"/>
    </source>
</evidence>